<evidence type="ECO:0000313" key="3">
    <source>
        <dbReference type="Proteomes" id="UP000295164"/>
    </source>
</evidence>
<comment type="caution">
    <text evidence="2">The sequence shown here is derived from an EMBL/GenBank/DDBJ whole genome shotgun (WGS) entry which is preliminary data.</text>
</comment>
<feature type="region of interest" description="Disordered" evidence="1">
    <location>
        <begin position="18"/>
        <end position="38"/>
    </location>
</feature>
<dbReference type="EMBL" id="SKFH01000042">
    <property type="protein sequence ID" value="TCZ66536.1"/>
    <property type="molecule type" value="Genomic_DNA"/>
</dbReference>
<dbReference type="OrthoDB" id="9788394at2"/>
<gene>
    <name evidence="2" type="ORF">E0486_16625</name>
</gene>
<dbReference type="Gene3D" id="3.40.50.300">
    <property type="entry name" value="P-loop containing nucleotide triphosphate hydrolases"/>
    <property type="match status" value="1"/>
</dbReference>
<proteinExistence type="predicted"/>
<dbReference type="AlphaFoldDB" id="A0A4R4DYR7"/>
<dbReference type="Proteomes" id="UP000295164">
    <property type="component" value="Unassembled WGS sequence"/>
</dbReference>
<reference evidence="2 3" key="1">
    <citation type="submission" date="2019-03" db="EMBL/GenBank/DDBJ databases">
        <authorList>
            <person name="Kim M.K.M."/>
        </authorList>
    </citation>
    <scope>NUCLEOTIDE SEQUENCE [LARGE SCALE GENOMIC DNA]</scope>
    <source>
        <strain evidence="2 3">17J68-15</strain>
    </source>
</reference>
<dbReference type="InterPro" id="IPR027417">
    <property type="entry name" value="P-loop_NTPase"/>
</dbReference>
<keyword evidence="3" id="KW-1185">Reference proteome</keyword>
<evidence type="ECO:0000313" key="2">
    <source>
        <dbReference type="EMBL" id="TCZ66536.1"/>
    </source>
</evidence>
<evidence type="ECO:0000256" key="1">
    <source>
        <dbReference type="SAM" id="MobiDB-lite"/>
    </source>
</evidence>
<protein>
    <recommendedName>
        <fullName evidence="4">NTPase</fullName>
    </recommendedName>
</protein>
<sequence>MDDLRPDPMVWTRRPGCAPAVAPLPAPPTRSAQQRSAGTAQYATRVATPYGGRLESQRPAPGAQPHRLVRAPAGALDAHVRPRRTTTRHRMNIVLFSRPVRSGKTTELATWCAGRSEVGGILMPDRDGVRCFFDIASGRQWPAVATEGEEALPVGRFLFSADAFRKACTCAALSAAKCWIVIDEIGKLELAGAGFGPLLRNLAAHPPWAPENLLLVVRDTLLDAVVREFGWEGARVVSALDRL</sequence>
<evidence type="ECO:0008006" key="4">
    <source>
        <dbReference type="Google" id="ProtNLM"/>
    </source>
</evidence>
<name>A0A4R4DYR7_9BACT</name>
<accession>A0A4R4DYR7</accession>
<organism evidence="2 3">
    <name type="scientific">Flaviaesturariibacter aridisoli</name>
    <dbReference type="NCBI Taxonomy" id="2545761"/>
    <lineage>
        <taxon>Bacteria</taxon>
        <taxon>Pseudomonadati</taxon>
        <taxon>Bacteroidota</taxon>
        <taxon>Chitinophagia</taxon>
        <taxon>Chitinophagales</taxon>
        <taxon>Chitinophagaceae</taxon>
        <taxon>Flaviaestuariibacter</taxon>
    </lineage>
</organism>